<proteinExistence type="predicted"/>
<dbReference type="SUPFAM" id="SSF57938">
    <property type="entry name" value="DnaJ/Hsp40 cysteine-rich domain"/>
    <property type="match status" value="1"/>
</dbReference>
<dbReference type="AlphaFoldDB" id="A0A6C0LMR9"/>
<name>A0A6C0LMR9_9ZZZZ</name>
<organism evidence="1">
    <name type="scientific">viral metagenome</name>
    <dbReference type="NCBI Taxonomy" id="1070528"/>
    <lineage>
        <taxon>unclassified sequences</taxon>
        <taxon>metagenomes</taxon>
        <taxon>organismal metagenomes</taxon>
    </lineage>
</organism>
<sequence>MPRWVDCKHCKGQGWLYPSTKEWCRTCNNDSAKKVVCDRCRGKGWEMIVESVMCCDCNGDGRRQVEEARQRR</sequence>
<accession>A0A6C0LMR9</accession>
<dbReference type="EMBL" id="MN740535">
    <property type="protein sequence ID" value="QHU32059.1"/>
    <property type="molecule type" value="Genomic_DNA"/>
</dbReference>
<reference evidence="1" key="1">
    <citation type="journal article" date="2020" name="Nature">
        <title>Giant virus diversity and host interactions through global metagenomics.</title>
        <authorList>
            <person name="Schulz F."/>
            <person name="Roux S."/>
            <person name="Paez-Espino D."/>
            <person name="Jungbluth S."/>
            <person name="Walsh D.A."/>
            <person name="Denef V.J."/>
            <person name="McMahon K.D."/>
            <person name="Konstantinidis K.T."/>
            <person name="Eloe-Fadrosh E.A."/>
            <person name="Kyrpides N.C."/>
            <person name="Woyke T."/>
        </authorList>
    </citation>
    <scope>NUCLEOTIDE SEQUENCE</scope>
    <source>
        <strain evidence="1">GVMAG-M-3300027963-41</strain>
    </source>
</reference>
<evidence type="ECO:0000313" key="1">
    <source>
        <dbReference type="EMBL" id="QHU32059.1"/>
    </source>
</evidence>
<dbReference type="InterPro" id="IPR036410">
    <property type="entry name" value="HSP_DnaJ_Cys-rich_dom_sf"/>
</dbReference>
<protein>
    <submittedName>
        <fullName evidence="1">Uncharacterized protein</fullName>
    </submittedName>
</protein>